<proteinExistence type="inferred from homology"/>
<feature type="transmembrane region" description="Helical" evidence="2">
    <location>
        <begin position="228"/>
        <end position="247"/>
    </location>
</feature>
<dbReference type="SUPFAM" id="SSF103481">
    <property type="entry name" value="Multidrug resistance efflux transporter EmrE"/>
    <property type="match status" value="1"/>
</dbReference>
<feature type="transmembrane region" description="Helical" evidence="2">
    <location>
        <begin position="115"/>
        <end position="131"/>
    </location>
</feature>
<reference evidence="5" key="1">
    <citation type="submission" date="2015-07" db="EMBL/GenBank/DDBJ databases">
        <title>Draft genome sequence of Acetobacterium bakii DSM 8293, a potential psychrophilic chemical producer through syngas fermentation.</title>
        <authorList>
            <person name="Song Y."/>
            <person name="Hwang S."/>
            <person name="Cho B.-K."/>
        </authorList>
    </citation>
    <scope>NUCLEOTIDE SEQUENCE [LARGE SCALE GENOMIC DNA]</scope>
    <source>
        <strain evidence="5">DSM 8239</strain>
    </source>
</reference>
<gene>
    <name evidence="4" type="ORF">AKG39_00290</name>
</gene>
<keyword evidence="2" id="KW-0812">Transmembrane</keyword>
<keyword evidence="2" id="KW-1133">Transmembrane helix</keyword>
<protein>
    <submittedName>
        <fullName evidence="4">Transporter</fullName>
    </submittedName>
</protein>
<feature type="domain" description="EamA" evidence="3">
    <location>
        <begin position="138"/>
        <end position="270"/>
    </location>
</feature>
<sequence>MGNNRKGIFFVIISMVLFSTGGLFIKLIDANAYTITFGRAMIAGLIFLPFIQWKKIRISKSYLALVLSYCYLCIMFVLTTKITTAANAIILQCTAPLWLYLFYIIKGKKITSRELVPRIFILIGIIAILSASVGGNLLGNMLALTNGIAYAMVQYFMEKDYPFSDTSVVGLNNIFLCAVILVLMSGKLDFSELSMAGWLGLLFLGVFQIGLSYLIFFKGIKLISALKASMVSLLEPILNPILVFAFVGEIPSAFSLVGFGIILFGVFLTLLPTRAVDRLEEYTID</sequence>
<name>A0A0L6U747_9FIRM</name>
<comment type="similarity">
    <text evidence="1">Belongs to the EamA transporter family.</text>
</comment>
<evidence type="ECO:0000313" key="4">
    <source>
        <dbReference type="EMBL" id="KNZ43630.1"/>
    </source>
</evidence>
<dbReference type="OrthoDB" id="9814731at2"/>
<accession>A0A0L6U747</accession>
<dbReference type="RefSeq" id="WP_050738355.1">
    <property type="nucleotide sequence ID" value="NZ_LGYO01000001.1"/>
</dbReference>
<comment type="caution">
    <text evidence="4">The sequence shown here is derived from an EMBL/GenBank/DDBJ whole genome shotgun (WGS) entry which is preliminary data.</text>
</comment>
<dbReference type="Pfam" id="PF00892">
    <property type="entry name" value="EamA"/>
    <property type="match status" value="2"/>
</dbReference>
<dbReference type="PANTHER" id="PTHR22911">
    <property type="entry name" value="ACYL-MALONYL CONDENSING ENZYME-RELATED"/>
    <property type="match status" value="1"/>
</dbReference>
<feature type="transmembrane region" description="Helical" evidence="2">
    <location>
        <begin position="253"/>
        <end position="271"/>
    </location>
</feature>
<dbReference type="PANTHER" id="PTHR22911:SF79">
    <property type="entry name" value="MOBA-LIKE NTP TRANSFERASE DOMAIN-CONTAINING PROTEIN"/>
    <property type="match status" value="1"/>
</dbReference>
<feature type="transmembrane region" description="Helical" evidence="2">
    <location>
        <begin position="137"/>
        <end position="156"/>
    </location>
</feature>
<dbReference type="AlphaFoldDB" id="A0A0L6U747"/>
<keyword evidence="5" id="KW-1185">Reference proteome</keyword>
<evidence type="ECO:0000259" key="3">
    <source>
        <dbReference type="Pfam" id="PF00892"/>
    </source>
</evidence>
<evidence type="ECO:0000256" key="1">
    <source>
        <dbReference type="ARBA" id="ARBA00007362"/>
    </source>
</evidence>
<evidence type="ECO:0000256" key="2">
    <source>
        <dbReference type="SAM" id="Phobius"/>
    </source>
</evidence>
<feature type="transmembrane region" description="Helical" evidence="2">
    <location>
        <begin position="168"/>
        <end position="186"/>
    </location>
</feature>
<feature type="transmembrane region" description="Helical" evidence="2">
    <location>
        <begin position="7"/>
        <end position="25"/>
    </location>
</feature>
<dbReference type="EMBL" id="LGYO01000001">
    <property type="protein sequence ID" value="KNZ43630.1"/>
    <property type="molecule type" value="Genomic_DNA"/>
</dbReference>
<feature type="transmembrane region" description="Helical" evidence="2">
    <location>
        <begin position="198"/>
        <end position="216"/>
    </location>
</feature>
<dbReference type="InterPro" id="IPR037185">
    <property type="entry name" value="EmrE-like"/>
</dbReference>
<feature type="domain" description="EamA" evidence="3">
    <location>
        <begin position="6"/>
        <end position="129"/>
    </location>
</feature>
<dbReference type="Proteomes" id="UP000036873">
    <property type="component" value="Unassembled WGS sequence"/>
</dbReference>
<feature type="transmembrane region" description="Helical" evidence="2">
    <location>
        <begin position="62"/>
        <end position="79"/>
    </location>
</feature>
<dbReference type="GO" id="GO:0016020">
    <property type="term" value="C:membrane"/>
    <property type="evidence" value="ECO:0007669"/>
    <property type="project" value="InterPro"/>
</dbReference>
<dbReference type="InterPro" id="IPR000620">
    <property type="entry name" value="EamA_dom"/>
</dbReference>
<keyword evidence="2" id="KW-0472">Membrane</keyword>
<feature type="transmembrane region" description="Helical" evidence="2">
    <location>
        <begin position="31"/>
        <end position="50"/>
    </location>
</feature>
<evidence type="ECO:0000313" key="5">
    <source>
        <dbReference type="Proteomes" id="UP000036873"/>
    </source>
</evidence>
<organism evidence="4 5">
    <name type="scientific">Acetobacterium bakii</name>
    <dbReference type="NCBI Taxonomy" id="52689"/>
    <lineage>
        <taxon>Bacteria</taxon>
        <taxon>Bacillati</taxon>
        <taxon>Bacillota</taxon>
        <taxon>Clostridia</taxon>
        <taxon>Eubacteriales</taxon>
        <taxon>Eubacteriaceae</taxon>
        <taxon>Acetobacterium</taxon>
    </lineage>
</organism>
<feature type="transmembrane region" description="Helical" evidence="2">
    <location>
        <begin position="85"/>
        <end position="103"/>
    </location>
</feature>